<dbReference type="InterPro" id="IPR006668">
    <property type="entry name" value="Mg_transptr_MgtE_intracell_dom"/>
</dbReference>
<protein>
    <recommendedName>
        <fullName evidence="9">Magnesium transporter MgtE</fullName>
    </recommendedName>
</protein>
<dbReference type="Pfam" id="PF03448">
    <property type="entry name" value="MgtE_N"/>
    <property type="match status" value="1"/>
</dbReference>
<dbReference type="EMBL" id="CP001997">
    <property type="protein sequence ID" value="ADE57316.1"/>
    <property type="molecule type" value="Genomic_DNA"/>
</dbReference>
<dbReference type="Gene3D" id="1.10.357.20">
    <property type="entry name" value="SLC41 divalent cation transporters, integral membrane domain"/>
    <property type="match status" value="1"/>
</dbReference>
<dbReference type="eggNOG" id="COG2239">
    <property type="taxonomic scope" value="Bacteria"/>
</dbReference>
<keyword evidence="9" id="KW-1003">Cell membrane</keyword>
<comment type="function">
    <text evidence="9">Acts as a magnesium transporter.</text>
</comment>
<keyword evidence="12" id="KW-1185">Reference proteome</keyword>
<evidence type="ECO:0000259" key="10">
    <source>
        <dbReference type="PROSITE" id="PS51371"/>
    </source>
</evidence>
<dbReference type="InterPro" id="IPR038076">
    <property type="entry name" value="MgtE_N_sf"/>
</dbReference>
<reference evidence="11 12" key="1">
    <citation type="journal article" date="2010" name="Stand. Genomic Sci.">
        <title>Complete genome sequence of Aminobacterium colombiense type strain (ALA-1).</title>
        <authorList>
            <person name="Chertkov O."/>
            <person name="Sikorski J."/>
            <person name="Brambilla E."/>
            <person name="Lapidus A."/>
            <person name="Copeland A."/>
            <person name="Glavina Del Rio T."/>
            <person name="Nolan M."/>
            <person name="Lucas S."/>
            <person name="Tice H."/>
            <person name="Cheng J.F."/>
            <person name="Han C."/>
            <person name="Detter J.C."/>
            <person name="Bruce D."/>
            <person name="Tapia R."/>
            <person name="Goodwin L."/>
            <person name="Pitluck S."/>
            <person name="Liolios K."/>
            <person name="Ivanova N."/>
            <person name="Mavromatis K."/>
            <person name="Ovchinnikova G."/>
            <person name="Pati A."/>
            <person name="Chen A."/>
            <person name="Palaniappan K."/>
            <person name="Land M."/>
            <person name="Hauser L."/>
            <person name="Chang Y.J."/>
            <person name="Jeffries C.D."/>
            <person name="Spring S."/>
            <person name="Rohde M."/>
            <person name="Goker M."/>
            <person name="Bristow J."/>
            <person name="Eisen J.A."/>
            <person name="Markowitz V."/>
            <person name="Hugenholtz P."/>
            <person name="Kyrpides N.C."/>
            <person name="Klenk H.P."/>
        </authorList>
    </citation>
    <scope>NUCLEOTIDE SEQUENCE [LARGE SCALE GENOMIC DNA]</scope>
    <source>
        <strain evidence="12">DSM 12261 / ALA-1</strain>
    </source>
</reference>
<dbReference type="RefSeq" id="WP_013048579.1">
    <property type="nucleotide sequence ID" value="NC_014011.1"/>
</dbReference>
<dbReference type="PANTHER" id="PTHR43773">
    <property type="entry name" value="MAGNESIUM TRANSPORTER MGTE"/>
    <property type="match status" value="1"/>
</dbReference>
<dbReference type="CDD" id="cd04606">
    <property type="entry name" value="CBS_pair_Mg_transporter"/>
    <property type="match status" value="1"/>
</dbReference>
<dbReference type="PROSITE" id="PS51371">
    <property type="entry name" value="CBS"/>
    <property type="match status" value="2"/>
</dbReference>
<dbReference type="InterPro" id="IPR046342">
    <property type="entry name" value="CBS_dom_sf"/>
</dbReference>
<feature type="transmembrane region" description="Helical" evidence="9">
    <location>
        <begin position="429"/>
        <end position="451"/>
    </location>
</feature>
<dbReference type="SUPFAM" id="SSF54631">
    <property type="entry name" value="CBS-domain pair"/>
    <property type="match status" value="1"/>
</dbReference>
<accession>D5EFI4</accession>
<dbReference type="SMART" id="SM00924">
    <property type="entry name" value="MgtE_N"/>
    <property type="match status" value="1"/>
</dbReference>
<dbReference type="AlphaFoldDB" id="D5EFI4"/>
<feature type="transmembrane region" description="Helical" evidence="9">
    <location>
        <begin position="285"/>
        <end position="305"/>
    </location>
</feature>
<dbReference type="SUPFAM" id="SSF158791">
    <property type="entry name" value="MgtE N-terminal domain-like"/>
    <property type="match status" value="1"/>
</dbReference>
<evidence type="ECO:0000256" key="7">
    <source>
        <dbReference type="ARBA" id="ARBA00023136"/>
    </source>
</evidence>
<evidence type="ECO:0000256" key="4">
    <source>
        <dbReference type="ARBA" id="ARBA00022692"/>
    </source>
</evidence>
<evidence type="ECO:0000256" key="6">
    <source>
        <dbReference type="ARBA" id="ARBA00022989"/>
    </source>
</evidence>
<keyword evidence="8" id="KW-0129">CBS domain</keyword>
<evidence type="ECO:0000313" key="12">
    <source>
        <dbReference type="Proteomes" id="UP000002366"/>
    </source>
</evidence>
<feature type="domain" description="CBS" evidence="10">
    <location>
        <begin position="135"/>
        <end position="198"/>
    </location>
</feature>
<dbReference type="KEGG" id="aco:Amico_1194"/>
<dbReference type="NCBIfam" id="TIGR00400">
    <property type="entry name" value="mgtE"/>
    <property type="match status" value="1"/>
</dbReference>
<gene>
    <name evidence="11" type="ordered locus">Amico_1194</name>
</gene>
<keyword evidence="6 9" id="KW-1133">Transmembrane helix</keyword>
<dbReference type="GO" id="GO:0046872">
    <property type="term" value="F:metal ion binding"/>
    <property type="evidence" value="ECO:0007669"/>
    <property type="project" value="UniProtKB-KW"/>
</dbReference>
<dbReference type="GO" id="GO:0005886">
    <property type="term" value="C:plasma membrane"/>
    <property type="evidence" value="ECO:0007669"/>
    <property type="project" value="UniProtKB-SubCell"/>
</dbReference>
<dbReference type="SMART" id="SM00116">
    <property type="entry name" value="CBS"/>
    <property type="match status" value="2"/>
</dbReference>
<keyword evidence="9" id="KW-0479">Metal-binding</keyword>
<dbReference type="Gene3D" id="1.25.60.10">
    <property type="entry name" value="MgtE N-terminal domain-like"/>
    <property type="match status" value="1"/>
</dbReference>
<keyword evidence="3 9" id="KW-0813">Transport</keyword>
<dbReference type="InterPro" id="IPR000644">
    <property type="entry name" value="CBS_dom"/>
</dbReference>
<dbReference type="OrthoDB" id="9790355at2"/>
<comment type="caution">
    <text evidence="9">Lacks conserved residue(s) required for the propagation of feature annotation.</text>
</comment>
<evidence type="ECO:0000256" key="5">
    <source>
        <dbReference type="ARBA" id="ARBA00022842"/>
    </source>
</evidence>
<organism evidence="11 12">
    <name type="scientific">Aminobacterium colombiense (strain DSM 12261 / ALA-1)</name>
    <dbReference type="NCBI Taxonomy" id="572547"/>
    <lineage>
        <taxon>Bacteria</taxon>
        <taxon>Thermotogati</taxon>
        <taxon>Synergistota</taxon>
        <taxon>Synergistia</taxon>
        <taxon>Synergistales</taxon>
        <taxon>Aminobacteriaceae</taxon>
        <taxon>Aminobacterium</taxon>
    </lineage>
</organism>
<evidence type="ECO:0000256" key="1">
    <source>
        <dbReference type="ARBA" id="ARBA00004141"/>
    </source>
</evidence>
<dbReference type="Pfam" id="PF01769">
    <property type="entry name" value="MgtE"/>
    <property type="match status" value="1"/>
</dbReference>
<proteinExistence type="inferred from homology"/>
<dbReference type="STRING" id="572547.Amico_1194"/>
<dbReference type="PANTHER" id="PTHR43773:SF1">
    <property type="entry name" value="MAGNESIUM TRANSPORTER MGTE"/>
    <property type="match status" value="1"/>
</dbReference>
<feature type="domain" description="CBS" evidence="10">
    <location>
        <begin position="199"/>
        <end position="255"/>
    </location>
</feature>
<feature type="transmembrane region" description="Helical" evidence="9">
    <location>
        <begin position="392"/>
        <end position="417"/>
    </location>
</feature>
<keyword evidence="4 9" id="KW-0812">Transmembrane</keyword>
<dbReference type="Gene3D" id="3.10.580.10">
    <property type="entry name" value="CBS-domain"/>
    <property type="match status" value="1"/>
</dbReference>
<evidence type="ECO:0000256" key="8">
    <source>
        <dbReference type="PROSITE-ProRule" id="PRU00703"/>
    </source>
</evidence>
<evidence type="ECO:0000256" key="2">
    <source>
        <dbReference type="ARBA" id="ARBA00009749"/>
    </source>
</evidence>
<comment type="similarity">
    <text evidence="2 9">Belongs to the SLC41A transporter family.</text>
</comment>
<comment type="subcellular location">
    <subcellularLocation>
        <location evidence="9">Cell membrane</location>
        <topology evidence="9">Multi-pass membrane protein</topology>
    </subcellularLocation>
    <subcellularLocation>
        <location evidence="1">Membrane</location>
        <topology evidence="1">Multi-pass membrane protein</topology>
    </subcellularLocation>
</comment>
<keyword evidence="5 9" id="KW-0460">Magnesium</keyword>
<dbReference type="HOGENOM" id="CLU_037408_2_2_0"/>
<dbReference type="InterPro" id="IPR036739">
    <property type="entry name" value="SLC41_membr_dom_sf"/>
</dbReference>
<sequence length="458" mass="49784">MNISLTQALQSFLLSKDFSLIKEFCLSAHPAIVADFLSSLEPQEIWSVLSALDPHKRAEVFCQIDEDSQVALANRLSRLDLAALVTDMSPDDRADLFRLLPHATQEMLLPALAQAERDDIRRLVSYEEGTCGSVMTSDYAALTEGITVAQAIEELRKEAPDRETIYYVYILGEDRKLLGFVSLKDLIVSNPALKVSDIMHRDLIFAHVTEDQEEGARKIAKYDLIALPVVNDAGSLVGIITHDDAIDIINQEHTEDIEKLMAIGGRHEVASYLKTPALDHFKNRVLWVVGLAAIGLISGMVIHRFEATLAHFMILALYLPMLTDSGGNTGSQAATVIIRALALRDLHLEDIFKVLFKELKVSLMLGAVLGALSYGKVLFLSRSLAIPGDMTLSMIALAIALALAIQVITSTLIGAALPMGAAALGCDPAIVASPALTTIVDITGLLIYFNVARFVLGL</sequence>
<evidence type="ECO:0000313" key="11">
    <source>
        <dbReference type="EMBL" id="ADE57316.1"/>
    </source>
</evidence>
<dbReference type="InterPro" id="IPR006667">
    <property type="entry name" value="SLC41_membr_dom"/>
</dbReference>
<evidence type="ECO:0000256" key="3">
    <source>
        <dbReference type="ARBA" id="ARBA00022448"/>
    </source>
</evidence>
<dbReference type="Proteomes" id="UP000002366">
    <property type="component" value="Chromosome"/>
</dbReference>
<keyword evidence="7 9" id="KW-0472">Membrane</keyword>
<dbReference type="Pfam" id="PF00571">
    <property type="entry name" value="CBS"/>
    <property type="match status" value="2"/>
</dbReference>
<feature type="transmembrane region" description="Helical" evidence="9">
    <location>
        <begin position="361"/>
        <end position="380"/>
    </location>
</feature>
<dbReference type="GO" id="GO:0015095">
    <property type="term" value="F:magnesium ion transmembrane transporter activity"/>
    <property type="evidence" value="ECO:0007669"/>
    <property type="project" value="UniProtKB-UniRule"/>
</dbReference>
<dbReference type="InterPro" id="IPR006669">
    <property type="entry name" value="MgtE_transporter"/>
</dbReference>
<comment type="subunit">
    <text evidence="9">Homodimer.</text>
</comment>
<name>D5EFI4_AMICL</name>
<evidence type="ECO:0000256" key="9">
    <source>
        <dbReference type="RuleBase" id="RU362011"/>
    </source>
</evidence>
<dbReference type="SUPFAM" id="SSF161093">
    <property type="entry name" value="MgtE membrane domain-like"/>
    <property type="match status" value="1"/>
</dbReference>